<evidence type="ECO:0000313" key="2">
    <source>
        <dbReference type="EMBL" id="RAP76965.1"/>
    </source>
</evidence>
<organism evidence="2 3">
    <name type="scientific">Paenibacillus montanisoli</name>
    <dbReference type="NCBI Taxonomy" id="2081970"/>
    <lineage>
        <taxon>Bacteria</taxon>
        <taxon>Bacillati</taxon>
        <taxon>Bacillota</taxon>
        <taxon>Bacilli</taxon>
        <taxon>Bacillales</taxon>
        <taxon>Paenibacillaceae</taxon>
        <taxon>Paenibacillus</taxon>
    </lineage>
</organism>
<gene>
    <name evidence="2" type="ORF">DL346_00185</name>
</gene>
<dbReference type="EMBL" id="QLUW01000001">
    <property type="protein sequence ID" value="RAP76965.1"/>
    <property type="molecule type" value="Genomic_DNA"/>
</dbReference>
<feature type="region of interest" description="Disordered" evidence="1">
    <location>
        <begin position="55"/>
        <end position="85"/>
    </location>
</feature>
<dbReference type="RefSeq" id="WP_112879963.1">
    <property type="nucleotide sequence ID" value="NZ_QLUW01000001.1"/>
</dbReference>
<dbReference type="Proteomes" id="UP000249260">
    <property type="component" value="Unassembled WGS sequence"/>
</dbReference>
<protein>
    <submittedName>
        <fullName evidence="2">Uncharacterized protein</fullName>
    </submittedName>
</protein>
<dbReference type="AlphaFoldDB" id="A0A328U7M6"/>
<evidence type="ECO:0000313" key="3">
    <source>
        <dbReference type="Proteomes" id="UP000249260"/>
    </source>
</evidence>
<feature type="compositionally biased region" description="Basic residues" evidence="1">
    <location>
        <begin position="69"/>
        <end position="80"/>
    </location>
</feature>
<accession>A0A328U7M6</accession>
<proteinExistence type="predicted"/>
<comment type="caution">
    <text evidence="2">The sequence shown here is derived from an EMBL/GenBank/DDBJ whole genome shotgun (WGS) entry which is preliminary data.</text>
</comment>
<name>A0A328U7M6_9BACL</name>
<evidence type="ECO:0000256" key="1">
    <source>
        <dbReference type="SAM" id="MobiDB-lite"/>
    </source>
</evidence>
<reference evidence="2 3" key="1">
    <citation type="submission" date="2018-06" db="EMBL/GenBank/DDBJ databases">
        <title>Paenibacillus montanisoli sp. nov., isolated from mountain area soil.</title>
        <authorList>
            <person name="Wu M."/>
        </authorList>
    </citation>
    <scope>NUCLEOTIDE SEQUENCE [LARGE SCALE GENOMIC DNA]</scope>
    <source>
        <strain evidence="2 3">RA17</strain>
    </source>
</reference>
<sequence length="128" mass="14334">MQPIYPLHEDTIKQFCGMPVCAVTHDGERHIGVLTRCHGGKLMFNEREGSALQNASSTVHQGKVTNTKTKAKTKTKKGKKAVTEAKPQEAAQTQAFYPYDPYYDDPYYGWGDAFFLDLASLAFLFLLI</sequence>
<dbReference type="OrthoDB" id="2639081at2"/>
<keyword evidence="3" id="KW-1185">Reference proteome</keyword>